<dbReference type="OrthoDB" id="270651at2759"/>
<evidence type="ECO:0000256" key="2">
    <source>
        <dbReference type="ARBA" id="ARBA00022679"/>
    </source>
</evidence>
<keyword evidence="2" id="KW-0808">Transferase</keyword>
<dbReference type="GO" id="GO:0008173">
    <property type="term" value="F:RNA methyltransferase activity"/>
    <property type="evidence" value="ECO:0007669"/>
    <property type="project" value="InterPro"/>
</dbReference>
<dbReference type="EMBL" id="MDYQ01000419">
    <property type="protein sequence ID" value="PRP75121.1"/>
    <property type="molecule type" value="Genomic_DNA"/>
</dbReference>
<name>A0A2P6MTS2_9EUKA</name>
<dbReference type="AlphaFoldDB" id="A0A2P6MTS2"/>
<dbReference type="SUPFAM" id="SSF75217">
    <property type="entry name" value="alpha/beta knot"/>
    <property type="match status" value="1"/>
</dbReference>
<reference evidence="4 5" key="1">
    <citation type="journal article" date="2018" name="Genome Biol. Evol.">
        <title>Multiple Roots of Fruiting Body Formation in Amoebozoa.</title>
        <authorList>
            <person name="Hillmann F."/>
            <person name="Forbes G."/>
            <person name="Novohradska S."/>
            <person name="Ferling I."/>
            <person name="Riege K."/>
            <person name="Groth M."/>
            <person name="Westermann M."/>
            <person name="Marz M."/>
            <person name="Spaller T."/>
            <person name="Winckler T."/>
            <person name="Schaap P."/>
            <person name="Glockner G."/>
        </authorList>
    </citation>
    <scope>NUCLEOTIDE SEQUENCE [LARGE SCALE GENOMIC DNA]</scope>
    <source>
        <strain evidence="4 5">Jena</strain>
    </source>
</reference>
<dbReference type="InterPro" id="IPR001537">
    <property type="entry name" value="SpoU_MeTrfase"/>
</dbReference>
<dbReference type="PANTHER" id="PTHR43191:SF2">
    <property type="entry name" value="RRNA METHYLTRANSFERASE 3, MITOCHONDRIAL"/>
    <property type="match status" value="1"/>
</dbReference>
<dbReference type="InParanoid" id="A0A2P6MTS2"/>
<dbReference type="InterPro" id="IPR051259">
    <property type="entry name" value="rRNA_Methyltransferase"/>
</dbReference>
<dbReference type="Proteomes" id="UP000241769">
    <property type="component" value="Unassembled WGS sequence"/>
</dbReference>
<keyword evidence="1" id="KW-0489">Methyltransferase</keyword>
<keyword evidence="5" id="KW-1185">Reference proteome</keyword>
<gene>
    <name evidence="4" type="ORF">PROFUN_03957</name>
</gene>
<dbReference type="GO" id="GO:0006396">
    <property type="term" value="P:RNA processing"/>
    <property type="evidence" value="ECO:0007669"/>
    <property type="project" value="InterPro"/>
</dbReference>
<evidence type="ECO:0000256" key="1">
    <source>
        <dbReference type="ARBA" id="ARBA00022603"/>
    </source>
</evidence>
<dbReference type="GO" id="GO:0003723">
    <property type="term" value="F:RNA binding"/>
    <property type="evidence" value="ECO:0007669"/>
    <property type="project" value="InterPro"/>
</dbReference>
<dbReference type="InterPro" id="IPR029028">
    <property type="entry name" value="Alpha/beta_knot_MTases"/>
</dbReference>
<dbReference type="Pfam" id="PF00588">
    <property type="entry name" value="SpoU_methylase"/>
    <property type="match status" value="1"/>
</dbReference>
<evidence type="ECO:0000313" key="5">
    <source>
        <dbReference type="Proteomes" id="UP000241769"/>
    </source>
</evidence>
<dbReference type="CDD" id="cd18095">
    <property type="entry name" value="SpoU-like_rRNA-MTase"/>
    <property type="match status" value="1"/>
</dbReference>
<dbReference type="STRING" id="1890364.A0A2P6MTS2"/>
<comment type="caution">
    <text evidence="4">The sequence shown here is derived from an EMBL/GenBank/DDBJ whole genome shotgun (WGS) entry which is preliminary data.</text>
</comment>
<evidence type="ECO:0000313" key="4">
    <source>
        <dbReference type="EMBL" id="PRP75121.1"/>
    </source>
</evidence>
<dbReference type="GO" id="GO:0032259">
    <property type="term" value="P:methylation"/>
    <property type="evidence" value="ECO:0007669"/>
    <property type="project" value="UniProtKB-KW"/>
</dbReference>
<organism evidence="4 5">
    <name type="scientific">Planoprotostelium fungivorum</name>
    <dbReference type="NCBI Taxonomy" id="1890364"/>
    <lineage>
        <taxon>Eukaryota</taxon>
        <taxon>Amoebozoa</taxon>
        <taxon>Evosea</taxon>
        <taxon>Variosea</taxon>
        <taxon>Cavosteliida</taxon>
        <taxon>Cavosteliaceae</taxon>
        <taxon>Planoprotostelium</taxon>
    </lineage>
</organism>
<evidence type="ECO:0000259" key="3">
    <source>
        <dbReference type="Pfam" id="PF00588"/>
    </source>
</evidence>
<dbReference type="InterPro" id="IPR029026">
    <property type="entry name" value="tRNA_m1G_MTases_N"/>
</dbReference>
<feature type="domain" description="tRNA/rRNA methyltransferase SpoU type" evidence="3">
    <location>
        <begin position="192"/>
        <end position="335"/>
    </location>
</feature>
<dbReference type="SUPFAM" id="SSF55315">
    <property type="entry name" value="L30e-like"/>
    <property type="match status" value="1"/>
</dbReference>
<dbReference type="Gene3D" id="3.30.1330.30">
    <property type="match status" value="1"/>
</dbReference>
<protein>
    <recommendedName>
        <fullName evidence="3">tRNA/rRNA methyltransferase SpoU type domain-containing protein</fullName>
    </recommendedName>
</protein>
<proteinExistence type="predicted"/>
<accession>A0A2P6MTS2</accession>
<sequence length="344" mass="38245">MQRAAGQLRRILTEDNGTVKAIVRLREQSAFRRKNGLVVTEGPSMVFDLIRHGHLPAKLILGPNFLFTSGPKERLLKKMREGKIYERGLIAESAIERIDDGEDIDEIEQQPETMKEEEEMNRLIAIRDKYKLFDTDLISVPDNVMRKLSGTDTPMGVVASFPLPSSYQFYKANVPGTDYEPPVSILDGKKWILVIDEVQDPGNIGTLIRTAAGLGWDGVFVLKNSCDPLNDKAMRASRAAVFHIPVQNGNWVDLKKLMLTSNLQPLTAAPTGESFDKVRRDLMSRKRPPRGYALVLSNEARGLTRDIEGSIDLSVPMMNSGIESLNVATAGGILMSHITNFPTE</sequence>
<dbReference type="PANTHER" id="PTHR43191">
    <property type="entry name" value="RRNA METHYLTRANSFERASE 3"/>
    <property type="match status" value="1"/>
</dbReference>
<dbReference type="InterPro" id="IPR029064">
    <property type="entry name" value="Ribosomal_eL30-like_sf"/>
</dbReference>
<dbReference type="Gene3D" id="3.40.1280.10">
    <property type="match status" value="1"/>
</dbReference>